<dbReference type="Gene3D" id="2.60.60.20">
    <property type="entry name" value="PLAT/LH2 domain"/>
    <property type="match status" value="1"/>
</dbReference>
<feature type="domain" description="PLAT" evidence="2">
    <location>
        <begin position="1"/>
        <end position="89"/>
    </location>
</feature>
<keyword evidence="3" id="KW-1185">Reference proteome</keyword>
<reference evidence="4" key="1">
    <citation type="submission" date="2025-08" db="UniProtKB">
        <authorList>
            <consortium name="RefSeq"/>
        </authorList>
    </citation>
    <scope>IDENTIFICATION</scope>
    <source>
        <tissue evidence="4">Gonad</tissue>
    </source>
</reference>
<dbReference type="PROSITE" id="PS50095">
    <property type="entry name" value="PLAT"/>
    <property type="match status" value="1"/>
</dbReference>
<dbReference type="RefSeq" id="XP_019630296.1">
    <property type="nucleotide sequence ID" value="XM_019774737.1"/>
</dbReference>
<dbReference type="AlphaFoldDB" id="A0A6P4ZKX9"/>
<dbReference type="Pfam" id="PF01477">
    <property type="entry name" value="PLAT"/>
    <property type="match status" value="1"/>
</dbReference>
<gene>
    <name evidence="4" type="primary">LOC109474443</name>
</gene>
<dbReference type="GeneID" id="109474443"/>
<organism evidence="3 4">
    <name type="scientific">Branchiostoma belcheri</name>
    <name type="common">Amphioxus</name>
    <dbReference type="NCBI Taxonomy" id="7741"/>
    <lineage>
        <taxon>Eukaryota</taxon>
        <taxon>Metazoa</taxon>
        <taxon>Chordata</taxon>
        <taxon>Cephalochordata</taxon>
        <taxon>Leptocardii</taxon>
        <taxon>Amphioxiformes</taxon>
        <taxon>Branchiostomatidae</taxon>
        <taxon>Branchiostoma</taxon>
    </lineage>
</organism>
<comment type="caution">
    <text evidence="1">Lacks conserved residue(s) required for the propagation of feature annotation.</text>
</comment>
<dbReference type="Proteomes" id="UP000515135">
    <property type="component" value="Unplaced"/>
</dbReference>
<accession>A0A6P4ZKX9</accession>
<dbReference type="PANTHER" id="PTHR45901:SF4">
    <property type="entry name" value="PLAT DOMAIN-CONTAINING PROTEIN"/>
    <property type="match status" value="1"/>
</dbReference>
<evidence type="ECO:0000256" key="1">
    <source>
        <dbReference type="PROSITE-ProRule" id="PRU00152"/>
    </source>
</evidence>
<proteinExistence type="predicted"/>
<dbReference type="SUPFAM" id="SSF49723">
    <property type="entry name" value="Lipase/lipooxygenase domain (PLAT/LH2 domain)"/>
    <property type="match status" value="1"/>
</dbReference>
<dbReference type="InterPro" id="IPR001024">
    <property type="entry name" value="PLAT/LH2_dom"/>
</dbReference>
<dbReference type="KEGG" id="bbel:109474443"/>
<evidence type="ECO:0000313" key="3">
    <source>
        <dbReference type="Proteomes" id="UP000515135"/>
    </source>
</evidence>
<evidence type="ECO:0000259" key="2">
    <source>
        <dbReference type="PROSITE" id="PS50095"/>
    </source>
</evidence>
<protein>
    <submittedName>
        <fullName evidence="4">Lipoxygenase homology domain-containing protein 1-like</fullName>
    </submittedName>
</protein>
<dbReference type="InterPro" id="IPR036392">
    <property type="entry name" value="PLAT/LH2_dom_sf"/>
</dbReference>
<dbReference type="PANTHER" id="PTHR45901">
    <property type="entry name" value="PROTEIN CBG12474"/>
    <property type="match status" value="1"/>
</dbReference>
<name>A0A6P4ZKX9_BRABE</name>
<sequence>MHDRQKLRGYSEVVRVQYRDTDGPNNNGQSPGDLVSKVKVWHDNSGLSPGWFLNKVVVQNLKTGLQQEFPFYRWLSRGRDDNRIAREVAMNGSGDGQVKICKVRFTTADKWSATSSSPVIVSLVGSLGQSERIQVLGELKRGRYELEASSVQRGSPE</sequence>
<dbReference type="OrthoDB" id="5322100at2759"/>
<evidence type="ECO:0000313" key="4">
    <source>
        <dbReference type="RefSeq" id="XP_019630296.1"/>
    </source>
</evidence>
<dbReference type="InterPro" id="IPR052970">
    <property type="entry name" value="Inner_ear_hair_cell_LOXHD"/>
</dbReference>